<reference evidence="4" key="1">
    <citation type="submission" date="2024-06" db="EMBL/GenBank/DDBJ databases">
        <title>Multi-omics analyses provide insights into the biosynthesis of the anticancer antibiotic pleurotin in Hohenbuehelia grisea.</title>
        <authorList>
            <person name="Weaver J.A."/>
            <person name="Alberti F."/>
        </authorList>
    </citation>
    <scope>NUCLEOTIDE SEQUENCE [LARGE SCALE GENOMIC DNA]</scope>
    <source>
        <strain evidence="4">T-177</strain>
    </source>
</reference>
<feature type="transmembrane region" description="Helical" evidence="1">
    <location>
        <begin position="159"/>
        <end position="182"/>
    </location>
</feature>
<keyword evidence="1" id="KW-0472">Membrane</keyword>
<feature type="transmembrane region" description="Helical" evidence="1">
    <location>
        <begin position="73"/>
        <end position="98"/>
    </location>
</feature>
<organism evidence="3 4">
    <name type="scientific">Hohenbuehelia grisea</name>
    <dbReference type="NCBI Taxonomy" id="104357"/>
    <lineage>
        <taxon>Eukaryota</taxon>
        <taxon>Fungi</taxon>
        <taxon>Dikarya</taxon>
        <taxon>Basidiomycota</taxon>
        <taxon>Agaricomycotina</taxon>
        <taxon>Agaricomycetes</taxon>
        <taxon>Agaricomycetidae</taxon>
        <taxon>Agaricales</taxon>
        <taxon>Pleurotineae</taxon>
        <taxon>Pleurotaceae</taxon>
        <taxon>Hohenbuehelia</taxon>
    </lineage>
</organism>
<dbReference type="EMBL" id="JASNQZ010000015">
    <property type="protein sequence ID" value="KAL0947469.1"/>
    <property type="molecule type" value="Genomic_DNA"/>
</dbReference>
<comment type="caution">
    <text evidence="3">The sequence shown here is derived from an EMBL/GenBank/DDBJ whole genome shotgun (WGS) entry which is preliminary data.</text>
</comment>
<dbReference type="Proteomes" id="UP001556367">
    <property type="component" value="Unassembled WGS sequence"/>
</dbReference>
<keyword evidence="1" id="KW-1133">Transmembrane helix</keyword>
<dbReference type="PANTHER" id="PTHR40465">
    <property type="entry name" value="CHROMOSOME 1, WHOLE GENOME SHOTGUN SEQUENCE"/>
    <property type="match status" value="1"/>
</dbReference>
<feature type="domain" description="DUF6534" evidence="2">
    <location>
        <begin position="125"/>
        <end position="213"/>
    </location>
</feature>
<dbReference type="InterPro" id="IPR045339">
    <property type="entry name" value="DUF6534"/>
</dbReference>
<evidence type="ECO:0000256" key="1">
    <source>
        <dbReference type="SAM" id="Phobius"/>
    </source>
</evidence>
<evidence type="ECO:0000313" key="4">
    <source>
        <dbReference type="Proteomes" id="UP001556367"/>
    </source>
</evidence>
<gene>
    <name evidence="3" type="ORF">HGRIS_013574</name>
</gene>
<dbReference type="Pfam" id="PF20152">
    <property type="entry name" value="DUF6534"/>
    <property type="match status" value="1"/>
</dbReference>
<accession>A0ABR3IW52</accession>
<feature type="transmembrane region" description="Helical" evidence="1">
    <location>
        <begin position="118"/>
        <end position="139"/>
    </location>
</feature>
<sequence>MFFRHGGVWTLAIKYSRPKGVVYFQLVTNFGNTSVLRALSTDWVIEGIFIPLVSLPTQLYFTHRIWIFSGKKWIFPAIFVPASLFHLAGRIAFTILSLRAPGGSDGPAVIQRMAQLQIAFWAIAAAEDILISAVLIKLIWERRPGDDEIKSTRDILRRLILLSINTGVWTALDALFTIILLVAYPTKFYFAALVFVQAPLYANSLLANLNARSFVRGKASRSRSGFTEPDNIIELSGGVNLDSTKSAVVNVKVDPTGSFRAAERSKTSEATSTTYVL</sequence>
<keyword evidence="1" id="KW-0812">Transmembrane</keyword>
<dbReference type="PANTHER" id="PTHR40465:SF1">
    <property type="entry name" value="DUF6534 DOMAIN-CONTAINING PROTEIN"/>
    <property type="match status" value="1"/>
</dbReference>
<evidence type="ECO:0000313" key="3">
    <source>
        <dbReference type="EMBL" id="KAL0947469.1"/>
    </source>
</evidence>
<evidence type="ECO:0000259" key="2">
    <source>
        <dbReference type="Pfam" id="PF20152"/>
    </source>
</evidence>
<name>A0ABR3IW52_9AGAR</name>
<feature type="transmembrane region" description="Helical" evidence="1">
    <location>
        <begin position="188"/>
        <end position="211"/>
    </location>
</feature>
<proteinExistence type="predicted"/>
<protein>
    <recommendedName>
        <fullName evidence="2">DUF6534 domain-containing protein</fullName>
    </recommendedName>
</protein>
<keyword evidence="4" id="KW-1185">Reference proteome</keyword>